<organism evidence="2 3">
    <name type="scientific">Mariniplasma anaerobium</name>
    <dbReference type="NCBI Taxonomy" id="2735436"/>
    <lineage>
        <taxon>Bacteria</taxon>
        <taxon>Bacillati</taxon>
        <taxon>Mycoplasmatota</taxon>
        <taxon>Mollicutes</taxon>
        <taxon>Acholeplasmatales</taxon>
        <taxon>Acholeplasmataceae</taxon>
        <taxon>Mariniplasma</taxon>
    </lineage>
</organism>
<proteinExistence type="predicted"/>
<dbReference type="PANTHER" id="PTHR43245:SF13">
    <property type="entry name" value="UDP-D-APIOSE_UDP-D-XYLOSE SYNTHASE 2"/>
    <property type="match status" value="1"/>
</dbReference>
<keyword evidence="3" id="KW-1185">Reference proteome</keyword>
<feature type="domain" description="NAD-dependent epimerase/dehydratase" evidence="1">
    <location>
        <begin position="4"/>
        <end position="211"/>
    </location>
</feature>
<sequence>MKVLFIGGTGLISTAVTNLAAKRDIDLYVLNRGNKNTELPKGVTSIICDINDEKAVEKALKHHKFDSVVDWIAFSTDQVKRDYKLFKNITEQYVFISSASAYQKPLPKLPITEDVALDNQYWEYSKNKQLCEEYLLNLKDDNFNVTIIRPSHTYDHHGLIFQIKSDKNPFTIPQRMIDHKPVIIPDDGKSLWTLTYNYDFAEAFLDILGNEKTYQNYYHLTSDKVYDWNQLTQAVYDALDVKPNVIHIPTDFILKHFPELKGELYGDKKDSAVFDNSKIKRVAPNYISKTEYPDIVKNSIAYYLSDKKLQEIDVDFTKRYDALIEDFKQNYK</sequence>
<dbReference type="AlphaFoldDB" id="A0A7U9TH00"/>
<dbReference type="KEGG" id="manr:MPAN_012110"/>
<protein>
    <recommendedName>
        <fullName evidence="1">NAD-dependent epimerase/dehydratase domain-containing protein</fullName>
    </recommendedName>
</protein>
<name>A0A7U9TH00_9MOLU</name>
<reference evidence="2" key="1">
    <citation type="submission" date="2021-01" db="EMBL/GenBank/DDBJ databases">
        <title>Draft genome sequence of Acholeplasmataceae bacterium strain Mahy22.</title>
        <authorList>
            <person name="Watanabe M."/>
            <person name="Kojima H."/>
            <person name="Fukui M."/>
        </authorList>
    </citation>
    <scope>NUCLEOTIDE SEQUENCE</scope>
    <source>
        <strain evidence="2">Mahy22</strain>
    </source>
</reference>
<dbReference type="InterPro" id="IPR050177">
    <property type="entry name" value="Lipid_A_modif_metabolic_enz"/>
</dbReference>
<dbReference type="InterPro" id="IPR001509">
    <property type="entry name" value="Epimerase_deHydtase"/>
</dbReference>
<gene>
    <name evidence="2" type="ORF">MPAN_012110</name>
</gene>
<dbReference type="EMBL" id="AP024412">
    <property type="protein sequence ID" value="BCR36318.1"/>
    <property type="molecule type" value="Genomic_DNA"/>
</dbReference>
<evidence type="ECO:0000313" key="2">
    <source>
        <dbReference type="EMBL" id="BCR36318.1"/>
    </source>
</evidence>
<dbReference type="Pfam" id="PF01370">
    <property type="entry name" value="Epimerase"/>
    <property type="match status" value="1"/>
</dbReference>
<dbReference type="InterPro" id="IPR036291">
    <property type="entry name" value="NAD(P)-bd_dom_sf"/>
</dbReference>
<dbReference type="RefSeq" id="WP_176238864.1">
    <property type="nucleotide sequence ID" value="NZ_AP024412.1"/>
</dbReference>
<accession>A0A7U9TH00</accession>
<dbReference type="Gene3D" id="3.40.50.720">
    <property type="entry name" value="NAD(P)-binding Rossmann-like Domain"/>
    <property type="match status" value="1"/>
</dbReference>
<dbReference type="SUPFAM" id="SSF51735">
    <property type="entry name" value="NAD(P)-binding Rossmann-fold domains"/>
    <property type="match status" value="1"/>
</dbReference>
<dbReference type="PANTHER" id="PTHR43245">
    <property type="entry name" value="BIFUNCTIONAL POLYMYXIN RESISTANCE PROTEIN ARNA"/>
    <property type="match status" value="1"/>
</dbReference>
<evidence type="ECO:0000313" key="3">
    <source>
        <dbReference type="Proteomes" id="UP000620133"/>
    </source>
</evidence>
<evidence type="ECO:0000259" key="1">
    <source>
        <dbReference type="Pfam" id="PF01370"/>
    </source>
</evidence>
<dbReference type="Proteomes" id="UP000620133">
    <property type="component" value="Chromosome"/>
</dbReference>